<feature type="domain" description="NAD(P)-binding" evidence="2">
    <location>
        <begin position="11"/>
        <end position="214"/>
    </location>
</feature>
<dbReference type="InterPro" id="IPR051606">
    <property type="entry name" value="Polyketide_Oxido-like"/>
</dbReference>
<dbReference type="InterPro" id="IPR016040">
    <property type="entry name" value="NAD(P)-bd_dom"/>
</dbReference>
<comment type="similarity">
    <text evidence="1">Belongs to the avfA family.</text>
</comment>
<dbReference type="Pfam" id="PF13460">
    <property type="entry name" value="NAD_binding_10"/>
    <property type="match status" value="1"/>
</dbReference>
<evidence type="ECO:0000256" key="1">
    <source>
        <dbReference type="ARBA" id="ARBA00038376"/>
    </source>
</evidence>
<dbReference type="OrthoDB" id="63935at2759"/>
<evidence type="ECO:0000313" key="4">
    <source>
        <dbReference type="Proteomes" id="UP001140513"/>
    </source>
</evidence>
<dbReference type="PANTHER" id="PTHR43355:SF2">
    <property type="entry name" value="FLAVIN REDUCTASE (NADPH)"/>
    <property type="match status" value="1"/>
</dbReference>
<dbReference type="PANTHER" id="PTHR43355">
    <property type="entry name" value="FLAVIN REDUCTASE (NADPH)"/>
    <property type="match status" value="1"/>
</dbReference>
<dbReference type="GeneID" id="80908749"/>
<dbReference type="GO" id="GO:0004074">
    <property type="term" value="F:biliverdin reductase [NAD(P)H] activity"/>
    <property type="evidence" value="ECO:0007669"/>
    <property type="project" value="TreeGrafter"/>
</dbReference>
<protein>
    <recommendedName>
        <fullName evidence="2">NAD(P)-binding domain-containing protein</fullName>
    </recommendedName>
</protein>
<organism evidence="3 4">
    <name type="scientific">Didymosphaeria variabile</name>
    <dbReference type="NCBI Taxonomy" id="1932322"/>
    <lineage>
        <taxon>Eukaryota</taxon>
        <taxon>Fungi</taxon>
        <taxon>Dikarya</taxon>
        <taxon>Ascomycota</taxon>
        <taxon>Pezizomycotina</taxon>
        <taxon>Dothideomycetes</taxon>
        <taxon>Pleosporomycetidae</taxon>
        <taxon>Pleosporales</taxon>
        <taxon>Massarineae</taxon>
        <taxon>Didymosphaeriaceae</taxon>
        <taxon>Didymosphaeria</taxon>
    </lineage>
</organism>
<dbReference type="AlphaFoldDB" id="A0A9W8XL72"/>
<comment type="caution">
    <text evidence="3">The sequence shown here is derived from an EMBL/GenBank/DDBJ whole genome shotgun (WGS) entry which is preliminary data.</text>
</comment>
<keyword evidence="4" id="KW-1185">Reference proteome</keyword>
<evidence type="ECO:0000259" key="2">
    <source>
        <dbReference type="Pfam" id="PF13460"/>
    </source>
</evidence>
<dbReference type="SUPFAM" id="SSF51735">
    <property type="entry name" value="NAD(P)-binding Rossmann-fold domains"/>
    <property type="match status" value="1"/>
</dbReference>
<proteinExistence type="inferred from homology"/>
<dbReference type="RefSeq" id="XP_056071263.1">
    <property type="nucleotide sequence ID" value="XM_056213996.1"/>
</dbReference>
<accession>A0A9W8XL72</accession>
<dbReference type="PROSITE" id="PS51257">
    <property type="entry name" value="PROKAR_LIPOPROTEIN"/>
    <property type="match status" value="1"/>
</dbReference>
<evidence type="ECO:0000313" key="3">
    <source>
        <dbReference type="EMBL" id="KAJ4353489.1"/>
    </source>
</evidence>
<dbReference type="InterPro" id="IPR036291">
    <property type="entry name" value="NAD(P)-bd_dom_sf"/>
</dbReference>
<dbReference type="Gene3D" id="3.40.50.720">
    <property type="entry name" value="NAD(P)-binding Rossmann-like Domain"/>
    <property type="match status" value="1"/>
</dbReference>
<dbReference type="GO" id="GO:0042602">
    <property type="term" value="F:riboflavin reductase (NADPH) activity"/>
    <property type="evidence" value="ECO:0007669"/>
    <property type="project" value="TreeGrafter"/>
</dbReference>
<dbReference type="EMBL" id="JAPEUX010000004">
    <property type="protein sequence ID" value="KAJ4353489.1"/>
    <property type="molecule type" value="Genomic_DNA"/>
</dbReference>
<gene>
    <name evidence="3" type="ORF">N0V89_005219</name>
</gene>
<dbReference type="Proteomes" id="UP001140513">
    <property type="component" value="Unassembled WGS sequence"/>
</dbReference>
<sequence length="268" mass="28926">MAPKQTIAFFGATGGCAGSSLACALREGYHCTASVARTPSKLLTLLSSDHDIPTSTTKANLTIIQGDAKNPSDVARTLLSPLNKSHTVDTIYSSIGAYPTFQLSLTTPFVLADPTLCTSGMKAIFSALDALNLTTSEGQKPLLIALSSTGVNGRTRDIPWLYHPLYHVLAAQPHADKRSMEGIVLDDQGEHFRDFVIVRPTALVDGERGVKKVRAGWEWGVQGEKEKVEREVGPAIGWTVGRKDVGAWVFKNVIERGGWDGRCVSLTY</sequence>
<reference evidence="3" key="1">
    <citation type="submission" date="2022-10" db="EMBL/GenBank/DDBJ databases">
        <title>Tapping the CABI collections for fungal endophytes: first genome assemblies for Collariella, Neodidymelliopsis, Ascochyta clinopodiicola, Didymella pomorum, Didymosphaeria variabile, Neocosmospora piperis and Neocucurbitaria cava.</title>
        <authorList>
            <person name="Hill R."/>
        </authorList>
    </citation>
    <scope>NUCLEOTIDE SEQUENCE</scope>
    <source>
        <strain evidence="3">IMI 356815</strain>
    </source>
</reference>
<name>A0A9W8XL72_9PLEO</name>